<dbReference type="EMBL" id="FQVL01000002">
    <property type="protein sequence ID" value="SHE61859.1"/>
    <property type="molecule type" value="Genomic_DNA"/>
</dbReference>
<evidence type="ECO:0000256" key="5">
    <source>
        <dbReference type="ARBA" id="ARBA00022679"/>
    </source>
</evidence>
<dbReference type="OrthoDB" id="4279at2"/>
<comment type="catalytic activity">
    <reaction evidence="10">
        <text>adenosine + phosphate = alpha-D-ribose 1-phosphate + adenine</text>
        <dbReference type="Rhea" id="RHEA:27642"/>
        <dbReference type="ChEBI" id="CHEBI:16335"/>
        <dbReference type="ChEBI" id="CHEBI:16708"/>
        <dbReference type="ChEBI" id="CHEBI:43474"/>
        <dbReference type="ChEBI" id="CHEBI:57720"/>
        <dbReference type="EC" id="2.4.2.1"/>
    </reaction>
    <physiologicalReaction direction="left-to-right" evidence="10">
        <dbReference type="Rhea" id="RHEA:27643"/>
    </physiologicalReaction>
</comment>
<dbReference type="NCBIfam" id="TIGR00726">
    <property type="entry name" value="peptidoglycan editing factor PgeF"/>
    <property type="match status" value="1"/>
</dbReference>
<evidence type="ECO:0000256" key="8">
    <source>
        <dbReference type="ARBA" id="ARBA00022833"/>
    </source>
</evidence>
<dbReference type="InterPro" id="IPR003730">
    <property type="entry name" value="Cu_polyphenol_OxRdtase"/>
</dbReference>
<evidence type="ECO:0000256" key="4">
    <source>
        <dbReference type="ARBA" id="ARBA00007353"/>
    </source>
</evidence>
<evidence type="ECO:0000256" key="11">
    <source>
        <dbReference type="ARBA" id="ARBA00049893"/>
    </source>
</evidence>
<evidence type="ECO:0000313" key="14">
    <source>
        <dbReference type="Proteomes" id="UP000184476"/>
    </source>
</evidence>
<keyword evidence="14" id="KW-1185">Reference proteome</keyword>
<dbReference type="Proteomes" id="UP000184476">
    <property type="component" value="Unassembled WGS sequence"/>
</dbReference>
<accession>A0A1M4UYW7</accession>
<dbReference type="InterPro" id="IPR038371">
    <property type="entry name" value="Cu_polyphenol_OxRdtase_sf"/>
</dbReference>
<evidence type="ECO:0000256" key="1">
    <source>
        <dbReference type="ARBA" id="ARBA00000553"/>
    </source>
</evidence>
<comment type="cofactor">
    <cofactor evidence="2">
        <name>Zn(2+)</name>
        <dbReference type="ChEBI" id="CHEBI:29105"/>
    </cofactor>
</comment>
<comment type="function">
    <text evidence="3">Purine nucleoside enzyme that catalyzes the phosphorolysis of adenosine and inosine nucleosides, yielding D-ribose 1-phosphate and the respective free bases, adenine and hypoxanthine. Also catalyzes the phosphorolysis of S-methyl-5'-thioadenosine into adenine and S-methyl-5-thio-alpha-D-ribose 1-phosphate. Also has adenosine deaminase activity.</text>
</comment>
<comment type="catalytic activity">
    <reaction evidence="9">
        <text>adenosine + H2O + H(+) = inosine + NH4(+)</text>
        <dbReference type="Rhea" id="RHEA:24408"/>
        <dbReference type="ChEBI" id="CHEBI:15377"/>
        <dbReference type="ChEBI" id="CHEBI:15378"/>
        <dbReference type="ChEBI" id="CHEBI:16335"/>
        <dbReference type="ChEBI" id="CHEBI:17596"/>
        <dbReference type="ChEBI" id="CHEBI:28938"/>
        <dbReference type="EC" id="3.5.4.4"/>
    </reaction>
    <physiologicalReaction direction="left-to-right" evidence="9">
        <dbReference type="Rhea" id="RHEA:24409"/>
    </physiologicalReaction>
</comment>
<keyword evidence="6" id="KW-0479">Metal-binding</keyword>
<dbReference type="GO" id="GO:0005507">
    <property type="term" value="F:copper ion binding"/>
    <property type="evidence" value="ECO:0007669"/>
    <property type="project" value="TreeGrafter"/>
</dbReference>
<comment type="catalytic activity">
    <reaction evidence="1">
        <text>inosine + phosphate = alpha-D-ribose 1-phosphate + hypoxanthine</text>
        <dbReference type="Rhea" id="RHEA:27646"/>
        <dbReference type="ChEBI" id="CHEBI:17368"/>
        <dbReference type="ChEBI" id="CHEBI:17596"/>
        <dbReference type="ChEBI" id="CHEBI:43474"/>
        <dbReference type="ChEBI" id="CHEBI:57720"/>
        <dbReference type="EC" id="2.4.2.1"/>
    </reaction>
    <physiologicalReaction direction="left-to-right" evidence="1">
        <dbReference type="Rhea" id="RHEA:27647"/>
    </physiologicalReaction>
</comment>
<gene>
    <name evidence="13" type="ORF">SAMN05444392_10288</name>
</gene>
<reference evidence="13 14" key="1">
    <citation type="submission" date="2016-11" db="EMBL/GenBank/DDBJ databases">
        <authorList>
            <person name="Jaros S."/>
            <person name="Januszkiewicz K."/>
            <person name="Wedrychowicz H."/>
        </authorList>
    </citation>
    <scope>NUCLEOTIDE SEQUENCE [LARGE SCALE GENOMIC DNA]</scope>
    <source>
        <strain evidence="13 14">DSM 44666</strain>
    </source>
</reference>
<proteinExistence type="inferred from homology"/>
<dbReference type="SUPFAM" id="SSF64438">
    <property type="entry name" value="CNF1/YfiH-like putative cysteine hydrolases"/>
    <property type="match status" value="1"/>
</dbReference>
<sequence>MEPFVYQHMSKVPYFSLEHWKWEFPNVVAGFSARLPHEDRNDRNYALHIGQDQSQVLQNRRKLVEQLGFSLESWTCGTQIHETQIAVVTASDRGKGATEQETAFSNTDGLITQERQLFLASFYADCVPLFVYCPDTGFIGVAHAGWRGTVAQMASRLVEKLTAQGSSTHNLRIAIGPSIGGCCYIVDDHVMKPIRQLFPMAESQKEFVKQVDEGLYQLDLKKLNQQIFLREGIRPEHLIVSKWCTSCDQQYFYSYRRDRGDTGRMVAWIAKK</sequence>
<dbReference type="GO" id="GO:0017061">
    <property type="term" value="F:S-methyl-5-thioadenosine phosphorylase activity"/>
    <property type="evidence" value="ECO:0007669"/>
    <property type="project" value="UniProtKB-EC"/>
</dbReference>
<dbReference type="Gene3D" id="3.60.140.10">
    <property type="entry name" value="CNF1/YfiH-like putative cysteine hydrolases"/>
    <property type="match status" value="1"/>
</dbReference>
<dbReference type="STRING" id="112248.SAMN05444392_10288"/>
<keyword evidence="8" id="KW-0862">Zinc</keyword>
<name>A0A1M4UYW7_9BACL</name>
<dbReference type="PANTHER" id="PTHR30616:SF2">
    <property type="entry name" value="PURINE NUCLEOSIDE PHOSPHORYLASE LACC1"/>
    <property type="match status" value="1"/>
</dbReference>
<protein>
    <recommendedName>
        <fullName evidence="12">Purine nucleoside phosphorylase</fullName>
    </recommendedName>
</protein>
<dbReference type="RefSeq" id="WP_073153173.1">
    <property type="nucleotide sequence ID" value="NZ_FQVL01000002.1"/>
</dbReference>
<evidence type="ECO:0000256" key="7">
    <source>
        <dbReference type="ARBA" id="ARBA00022801"/>
    </source>
</evidence>
<organism evidence="13 14">
    <name type="scientific">Seinonella peptonophila</name>
    <dbReference type="NCBI Taxonomy" id="112248"/>
    <lineage>
        <taxon>Bacteria</taxon>
        <taxon>Bacillati</taxon>
        <taxon>Bacillota</taxon>
        <taxon>Bacilli</taxon>
        <taxon>Bacillales</taxon>
        <taxon>Thermoactinomycetaceae</taxon>
        <taxon>Seinonella</taxon>
    </lineage>
</organism>
<dbReference type="Pfam" id="PF02578">
    <property type="entry name" value="Cu-oxidase_4"/>
    <property type="match status" value="1"/>
</dbReference>
<comment type="similarity">
    <text evidence="4 12">Belongs to the purine nucleoside phosphorylase YfiH/LACC1 family.</text>
</comment>
<dbReference type="GO" id="GO:0016787">
    <property type="term" value="F:hydrolase activity"/>
    <property type="evidence" value="ECO:0007669"/>
    <property type="project" value="UniProtKB-KW"/>
</dbReference>
<evidence type="ECO:0000256" key="2">
    <source>
        <dbReference type="ARBA" id="ARBA00001947"/>
    </source>
</evidence>
<evidence type="ECO:0000313" key="13">
    <source>
        <dbReference type="EMBL" id="SHE61859.1"/>
    </source>
</evidence>
<keyword evidence="5" id="KW-0808">Transferase</keyword>
<dbReference type="PANTHER" id="PTHR30616">
    <property type="entry name" value="UNCHARACTERIZED PROTEIN YFIH"/>
    <property type="match status" value="1"/>
</dbReference>
<evidence type="ECO:0000256" key="12">
    <source>
        <dbReference type="RuleBase" id="RU361274"/>
    </source>
</evidence>
<evidence type="ECO:0000256" key="9">
    <source>
        <dbReference type="ARBA" id="ARBA00047989"/>
    </source>
</evidence>
<evidence type="ECO:0000256" key="6">
    <source>
        <dbReference type="ARBA" id="ARBA00022723"/>
    </source>
</evidence>
<dbReference type="AlphaFoldDB" id="A0A1M4UYW7"/>
<dbReference type="CDD" id="cd16833">
    <property type="entry name" value="YfiH"/>
    <property type="match status" value="1"/>
</dbReference>
<evidence type="ECO:0000256" key="3">
    <source>
        <dbReference type="ARBA" id="ARBA00003215"/>
    </source>
</evidence>
<keyword evidence="7" id="KW-0378">Hydrolase</keyword>
<dbReference type="InterPro" id="IPR011324">
    <property type="entry name" value="Cytotoxic_necrot_fac-like_cat"/>
</dbReference>
<evidence type="ECO:0000256" key="10">
    <source>
        <dbReference type="ARBA" id="ARBA00048968"/>
    </source>
</evidence>
<comment type="catalytic activity">
    <reaction evidence="11">
        <text>S-methyl-5'-thioadenosine + phosphate = 5-(methylsulfanyl)-alpha-D-ribose 1-phosphate + adenine</text>
        <dbReference type="Rhea" id="RHEA:11852"/>
        <dbReference type="ChEBI" id="CHEBI:16708"/>
        <dbReference type="ChEBI" id="CHEBI:17509"/>
        <dbReference type="ChEBI" id="CHEBI:43474"/>
        <dbReference type="ChEBI" id="CHEBI:58533"/>
        <dbReference type="EC" id="2.4.2.28"/>
    </reaction>
    <physiologicalReaction direction="left-to-right" evidence="11">
        <dbReference type="Rhea" id="RHEA:11853"/>
    </physiologicalReaction>
</comment>